<reference evidence="1" key="1">
    <citation type="journal article" date="2015" name="Nature">
        <title>Complex archaea that bridge the gap between prokaryotes and eukaryotes.</title>
        <authorList>
            <person name="Spang A."/>
            <person name="Saw J.H."/>
            <person name="Jorgensen S.L."/>
            <person name="Zaremba-Niedzwiedzka K."/>
            <person name="Martijn J."/>
            <person name="Lind A.E."/>
            <person name="van Eijk R."/>
            <person name="Schleper C."/>
            <person name="Guy L."/>
            <person name="Ettema T.J."/>
        </authorList>
    </citation>
    <scope>NUCLEOTIDE SEQUENCE</scope>
</reference>
<organism evidence="1">
    <name type="scientific">marine sediment metagenome</name>
    <dbReference type="NCBI Taxonomy" id="412755"/>
    <lineage>
        <taxon>unclassified sequences</taxon>
        <taxon>metagenomes</taxon>
        <taxon>ecological metagenomes</taxon>
    </lineage>
</organism>
<evidence type="ECO:0000313" key="1">
    <source>
        <dbReference type="EMBL" id="KKN84437.1"/>
    </source>
</evidence>
<dbReference type="AlphaFoldDB" id="A0A0F9UAQ5"/>
<name>A0A0F9UAQ5_9ZZZZ</name>
<proteinExistence type="predicted"/>
<gene>
    <name evidence="1" type="ORF">LCGC14_0288990</name>
</gene>
<dbReference type="EMBL" id="LAZR01000171">
    <property type="protein sequence ID" value="KKN84437.1"/>
    <property type="molecule type" value="Genomic_DNA"/>
</dbReference>
<sequence>MITGWRAFSVCKDADDKIVLQGIWSDWIQRELTAECWIPGRALHSQCWRDDEGRISLPLVNEYLSDTRKRAEKHLLAPQTNCGCGIYAARNVLSLQAERTGSIYASTTLWGAIRPYEEGWRVQHARIESLWLDFDTCRRECTDYIAWNSSAEVPTIVLQCVHIFDKINPSARKNYVASIIPAKSLIDALKNRYEVPVKAGMPPLSEEETNEYRKAQGEALRRTGPHRGPRIFSSNGGSRRSWGIYAHNFAITGHADSNDNYGQIGVSITWPVSKRKKNLKAIRVKEAPDD</sequence>
<accession>A0A0F9UAQ5</accession>
<protein>
    <submittedName>
        <fullName evidence="1">Uncharacterized protein</fullName>
    </submittedName>
</protein>
<comment type="caution">
    <text evidence="1">The sequence shown here is derived from an EMBL/GenBank/DDBJ whole genome shotgun (WGS) entry which is preliminary data.</text>
</comment>